<dbReference type="SUPFAM" id="SSF158702">
    <property type="entry name" value="Sec63 N-terminal domain-like"/>
    <property type="match status" value="1"/>
</dbReference>
<dbReference type="PANTHER" id="PTHR11276:SF28">
    <property type="entry name" value="DNA POLYMERASE LAMBDA"/>
    <property type="match status" value="1"/>
</dbReference>
<evidence type="ECO:0000256" key="2">
    <source>
        <dbReference type="ARBA" id="ARBA00022705"/>
    </source>
</evidence>
<dbReference type="Pfam" id="PF14716">
    <property type="entry name" value="HHH_8"/>
    <property type="match status" value="1"/>
</dbReference>
<keyword evidence="1" id="KW-0237">DNA synthesis</keyword>
<keyword evidence="4" id="KW-0540">Nuclease</keyword>
<reference evidence="4 5" key="1">
    <citation type="submission" date="2020-05" db="EMBL/GenBank/DDBJ databases">
        <title>Hymenobacter terrestris sp. nov. and Hymenobacter lapidiphilus sp. nov., isolated from regoliths in Antarctica.</title>
        <authorList>
            <person name="Sedlacek I."/>
            <person name="Pantucek R."/>
            <person name="Zeman M."/>
            <person name="Holochova P."/>
            <person name="Kralova S."/>
            <person name="Stankova E."/>
            <person name="Sedo O."/>
            <person name="Micenkova L."/>
            <person name="Svec P."/>
            <person name="Gupta V."/>
            <person name="Sood U."/>
            <person name="Korpole U.S."/>
            <person name="Lal R."/>
        </authorList>
    </citation>
    <scope>NUCLEOTIDE SEQUENCE [LARGE SCALE GENOMIC DNA]</scope>
    <source>
        <strain evidence="4 5">P5252</strain>
    </source>
</reference>
<protein>
    <submittedName>
        <fullName evidence="4">DNA polymerase/3'-5' exonuclease PolX</fullName>
    </submittedName>
</protein>
<keyword evidence="4" id="KW-0378">Hydrolase</keyword>
<dbReference type="InterPro" id="IPR022312">
    <property type="entry name" value="DNA_pol_X"/>
</dbReference>
<sequence>MDNRALTRAFRLAAQLLELHGENPFKIRAYEGTASALEALSFPVADVERTGLPDRTGLSKTAAAKVAEMLDTGSFEELDRLLATTPPGVVELLKIKGIGPKKIRSLWKDLGIEDGAQLRTAAENDEVSKLKGFGQKTQQSILDALDFTDQSRGKLLYPQGEELAHELLARLEAAPGTERA</sequence>
<name>A0ABX2Q5M2_9BACT</name>
<comment type="caution">
    <text evidence="4">The sequence shown here is derived from an EMBL/GenBank/DDBJ whole genome shotgun (WGS) entry which is preliminary data.</text>
</comment>
<feature type="domain" description="Helix-hairpin-helix DNA-binding motif class 1" evidence="3">
    <location>
        <begin position="125"/>
        <end position="144"/>
    </location>
</feature>
<dbReference type="Gene3D" id="1.10.150.110">
    <property type="entry name" value="DNA polymerase beta, N-terminal domain-like"/>
    <property type="match status" value="1"/>
</dbReference>
<dbReference type="PANTHER" id="PTHR11276">
    <property type="entry name" value="DNA POLYMERASE TYPE-X FAMILY MEMBER"/>
    <property type="match status" value="1"/>
</dbReference>
<dbReference type="SMART" id="SM00278">
    <property type="entry name" value="HhH1"/>
    <property type="match status" value="2"/>
</dbReference>
<keyword evidence="4" id="KW-0269">Exonuclease</keyword>
<dbReference type="EMBL" id="JABKAV010000064">
    <property type="protein sequence ID" value="NVO86268.1"/>
    <property type="molecule type" value="Genomic_DNA"/>
</dbReference>
<dbReference type="InterPro" id="IPR010996">
    <property type="entry name" value="HHH_MUS81"/>
</dbReference>
<feature type="domain" description="Helix-hairpin-helix DNA-binding motif class 1" evidence="3">
    <location>
        <begin position="90"/>
        <end position="109"/>
    </location>
</feature>
<dbReference type="GO" id="GO:0004527">
    <property type="term" value="F:exonuclease activity"/>
    <property type="evidence" value="ECO:0007669"/>
    <property type="project" value="UniProtKB-KW"/>
</dbReference>
<proteinExistence type="predicted"/>
<evidence type="ECO:0000256" key="1">
    <source>
        <dbReference type="ARBA" id="ARBA00022634"/>
    </source>
</evidence>
<dbReference type="Pfam" id="PF14520">
    <property type="entry name" value="HHH_5"/>
    <property type="match status" value="1"/>
</dbReference>
<dbReference type="Gene3D" id="1.10.150.20">
    <property type="entry name" value="5' to 3' exonuclease, C-terminal subdomain"/>
    <property type="match status" value="1"/>
</dbReference>
<keyword evidence="5" id="KW-1185">Reference proteome</keyword>
<evidence type="ECO:0000313" key="4">
    <source>
        <dbReference type="EMBL" id="NVO86268.1"/>
    </source>
</evidence>
<evidence type="ECO:0000313" key="5">
    <source>
        <dbReference type="Proteomes" id="UP000626554"/>
    </source>
</evidence>
<organism evidence="4 5">
    <name type="scientific">Hymenobacter terrestris</name>
    <dbReference type="NCBI Taxonomy" id="2748310"/>
    <lineage>
        <taxon>Bacteria</taxon>
        <taxon>Pseudomonadati</taxon>
        <taxon>Bacteroidota</taxon>
        <taxon>Cytophagia</taxon>
        <taxon>Cytophagales</taxon>
        <taxon>Hymenobacteraceae</taxon>
        <taxon>Hymenobacter</taxon>
    </lineage>
</organism>
<feature type="non-terminal residue" evidence="4">
    <location>
        <position position="180"/>
    </location>
</feature>
<dbReference type="Proteomes" id="UP000626554">
    <property type="component" value="Unassembled WGS sequence"/>
</dbReference>
<dbReference type="InterPro" id="IPR003583">
    <property type="entry name" value="Hlx-hairpin-Hlx_DNA-bd_motif"/>
</dbReference>
<dbReference type="InterPro" id="IPR027421">
    <property type="entry name" value="DNA_pol_lamdba_lyase_dom_sf"/>
</dbReference>
<gene>
    <name evidence="4" type="ORF">HW556_15380</name>
</gene>
<dbReference type="SUPFAM" id="SSF47802">
    <property type="entry name" value="DNA polymerase beta, N-terminal domain-like"/>
    <property type="match status" value="1"/>
</dbReference>
<evidence type="ECO:0000259" key="3">
    <source>
        <dbReference type="SMART" id="SM00278"/>
    </source>
</evidence>
<keyword evidence="2" id="KW-0235">DNA replication</keyword>
<accession>A0ABX2Q5M2</accession>
<dbReference type="RefSeq" id="WP_246289673.1">
    <property type="nucleotide sequence ID" value="NZ_JABKAV010000064.1"/>
</dbReference>